<evidence type="ECO:0000313" key="2">
    <source>
        <dbReference type="EMBL" id="NLR89647.1"/>
    </source>
</evidence>
<evidence type="ECO:0000256" key="1">
    <source>
        <dbReference type="SAM" id="MobiDB-lite"/>
    </source>
</evidence>
<gene>
    <name evidence="2" type="ORF">HGP29_00435</name>
</gene>
<sequence>MKSHKLYAFFVLLIVVILLGLSNNLTIENQNEPDNTIEQTTNDLTQHKVE</sequence>
<dbReference type="EMBL" id="JABAIL010000001">
    <property type="protein sequence ID" value="NLR89647.1"/>
    <property type="molecule type" value="Genomic_DNA"/>
</dbReference>
<accession>A0A7X8SGD7</accession>
<feature type="compositionally biased region" description="Polar residues" evidence="1">
    <location>
        <begin position="29"/>
        <end position="44"/>
    </location>
</feature>
<name>A0A7X8SGD7_9BACT</name>
<comment type="caution">
    <text evidence="2">The sequence shown here is derived from an EMBL/GenBank/DDBJ whole genome shotgun (WGS) entry which is preliminary data.</text>
</comment>
<dbReference type="Proteomes" id="UP000585050">
    <property type="component" value="Unassembled WGS sequence"/>
</dbReference>
<protein>
    <submittedName>
        <fullName evidence="2">Uncharacterized protein</fullName>
    </submittedName>
</protein>
<dbReference type="AlphaFoldDB" id="A0A7X8SGD7"/>
<feature type="region of interest" description="Disordered" evidence="1">
    <location>
        <begin position="29"/>
        <end position="50"/>
    </location>
</feature>
<keyword evidence="3" id="KW-1185">Reference proteome</keyword>
<evidence type="ECO:0000313" key="3">
    <source>
        <dbReference type="Proteomes" id="UP000585050"/>
    </source>
</evidence>
<proteinExistence type="predicted"/>
<dbReference type="RefSeq" id="WP_168880341.1">
    <property type="nucleotide sequence ID" value="NZ_JABAIL010000001.1"/>
</dbReference>
<organism evidence="2 3">
    <name type="scientific">Flammeovirga agarivorans</name>
    <dbReference type="NCBI Taxonomy" id="2726742"/>
    <lineage>
        <taxon>Bacteria</taxon>
        <taxon>Pseudomonadati</taxon>
        <taxon>Bacteroidota</taxon>
        <taxon>Cytophagia</taxon>
        <taxon>Cytophagales</taxon>
        <taxon>Flammeovirgaceae</taxon>
        <taxon>Flammeovirga</taxon>
    </lineage>
</organism>
<reference evidence="2 3" key="1">
    <citation type="submission" date="2020-04" db="EMBL/GenBank/DDBJ databases">
        <title>Flammeovirga sp. SR4, a novel species isolated from seawater.</title>
        <authorList>
            <person name="Wang X."/>
        </authorList>
    </citation>
    <scope>NUCLEOTIDE SEQUENCE [LARGE SCALE GENOMIC DNA]</scope>
    <source>
        <strain evidence="2 3">SR4</strain>
    </source>
</reference>